<feature type="compositionally biased region" description="Low complexity" evidence="2">
    <location>
        <begin position="384"/>
        <end position="397"/>
    </location>
</feature>
<evidence type="ECO:0000313" key="4">
    <source>
        <dbReference type="EMBL" id="EAW12393.1"/>
    </source>
</evidence>
<feature type="region of interest" description="Disordered" evidence="2">
    <location>
        <begin position="358"/>
        <end position="401"/>
    </location>
</feature>
<dbReference type="GO" id="GO:0017040">
    <property type="term" value="F:N-acylsphingosine amidohydrolase activity"/>
    <property type="evidence" value="ECO:0007669"/>
    <property type="project" value="UniProtKB-EC"/>
</dbReference>
<evidence type="ECO:0000256" key="1">
    <source>
        <dbReference type="ARBA" id="ARBA00011891"/>
    </source>
</evidence>
<protein>
    <recommendedName>
        <fullName evidence="1">ceramidase</fullName>
        <ecNumber evidence="1">3.5.1.23</ecNumber>
    </recommendedName>
</protein>
<dbReference type="HOGENOM" id="CLU_051035_0_0_1"/>
<dbReference type="eggNOG" id="ENOG502QVBG">
    <property type="taxonomic scope" value="Eukaryota"/>
</dbReference>
<organism evidence="4 5">
    <name type="scientific">Aspergillus clavatus (strain ATCC 1007 / CBS 513.65 / DSM 816 / NCTC 3887 / NRRL 1 / QM 1276 / 107)</name>
    <dbReference type="NCBI Taxonomy" id="344612"/>
    <lineage>
        <taxon>Eukaryota</taxon>
        <taxon>Fungi</taxon>
        <taxon>Dikarya</taxon>
        <taxon>Ascomycota</taxon>
        <taxon>Pezizomycotina</taxon>
        <taxon>Eurotiomycetes</taxon>
        <taxon>Eurotiomycetidae</taxon>
        <taxon>Eurotiales</taxon>
        <taxon>Aspergillaceae</taxon>
        <taxon>Aspergillus</taxon>
        <taxon>Aspergillus subgen. Fumigati</taxon>
    </lineage>
</organism>
<reference evidence="4 5" key="1">
    <citation type="journal article" date="2008" name="PLoS Genet.">
        <title>Genomic islands in the pathogenic filamentous fungus Aspergillus fumigatus.</title>
        <authorList>
            <person name="Fedorova N.D."/>
            <person name="Khaldi N."/>
            <person name="Joardar V.S."/>
            <person name="Maiti R."/>
            <person name="Amedeo P."/>
            <person name="Anderson M.J."/>
            <person name="Crabtree J."/>
            <person name="Silva J.C."/>
            <person name="Badger J.H."/>
            <person name="Albarraq A."/>
            <person name="Angiuoli S."/>
            <person name="Bussey H."/>
            <person name="Bowyer P."/>
            <person name="Cotty P.J."/>
            <person name="Dyer P.S."/>
            <person name="Egan A."/>
            <person name="Galens K."/>
            <person name="Fraser-Liggett C.M."/>
            <person name="Haas B.J."/>
            <person name="Inman J.M."/>
            <person name="Kent R."/>
            <person name="Lemieux S."/>
            <person name="Malavazi I."/>
            <person name="Orvis J."/>
            <person name="Roemer T."/>
            <person name="Ronning C.M."/>
            <person name="Sundaram J.P."/>
            <person name="Sutton G."/>
            <person name="Turner G."/>
            <person name="Venter J.C."/>
            <person name="White O.R."/>
            <person name="Whitty B.R."/>
            <person name="Youngman P."/>
            <person name="Wolfe K.H."/>
            <person name="Goldman G.H."/>
            <person name="Wortman J.R."/>
            <person name="Jiang B."/>
            <person name="Denning D.W."/>
            <person name="Nierman W.C."/>
        </authorList>
    </citation>
    <scope>NUCLEOTIDE SEQUENCE [LARGE SCALE GENOMIC DNA]</scope>
    <source>
        <strain evidence="5">ATCC 1007 / CBS 513.65 / DSM 816 / NCTC 3887 / NRRL 1</strain>
    </source>
</reference>
<evidence type="ECO:0000259" key="3">
    <source>
        <dbReference type="Pfam" id="PF15508"/>
    </source>
</evidence>
<dbReference type="OrthoDB" id="5273684at2759"/>
<evidence type="ECO:0000313" key="5">
    <source>
        <dbReference type="Proteomes" id="UP000006701"/>
    </source>
</evidence>
<dbReference type="AlphaFoldDB" id="A1CCY6"/>
<feature type="domain" description="Acid ceramidase N-terminal" evidence="3">
    <location>
        <begin position="11"/>
        <end position="70"/>
    </location>
</feature>
<dbReference type="GeneID" id="4705923"/>
<keyword evidence="5" id="KW-1185">Reference proteome</keyword>
<dbReference type="STRING" id="344612.A1CCY6"/>
<dbReference type="Proteomes" id="UP000006701">
    <property type="component" value="Unassembled WGS sequence"/>
</dbReference>
<gene>
    <name evidence="4" type="ORF">ACLA_063620</name>
</gene>
<dbReference type="Pfam" id="PF15508">
    <property type="entry name" value="NAAA-beta"/>
    <property type="match status" value="1"/>
</dbReference>
<dbReference type="InterPro" id="IPR029130">
    <property type="entry name" value="Acid_ceramidase_N"/>
</dbReference>
<accession>A1CCY6</accession>
<dbReference type="KEGG" id="act:ACLA_063620"/>
<dbReference type="EC" id="3.5.1.23" evidence="1"/>
<dbReference type="PANTHER" id="PTHR28583:SF1">
    <property type="entry name" value="ACID CERAMIDASE"/>
    <property type="match status" value="1"/>
</dbReference>
<name>A1CCY6_ASPCL</name>
<evidence type="ECO:0000256" key="2">
    <source>
        <dbReference type="SAM" id="MobiDB-lite"/>
    </source>
</evidence>
<proteinExistence type="predicted"/>
<dbReference type="PANTHER" id="PTHR28583">
    <property type="entry name" value="ACID AMIDASE"/>
    <property type="match status" value="1"/>
</dbReference>
<sequence>MASALELGDILPTYRIDLALPPAERYKAVATLHRDDLVALTSIFDGLVTSIAPNVSLAWVKGVARLLLRRVYSSEETEELRGISLVTGIEMYLIIALNVLLDVMMGCTSGAALSKRSDGARRMLHFRTLDWGMDALRRVLVQFEYVRAPDVESVLATSITYIGFVGVLTGVRRGLSVSLNFRPNHDDSGWLRGLRYYGSQALVLLGWRRSISSVLRGYIVPTDAMRKGYWRRVLGWRVREASQGGMWPTLRSICDEILQTPSTAAYLILCDGREATVIEKDHRTAFSDSSSSFIVATNSDNLTPLVESKDEDTEMLFGAALGTGEAITMADFIKDSKERRACVQARWDEKVAQAQLVARSRKRTTAAARHDPLRRTRSSRLHETSSSVTSPLTTSEETVVDASESLEVTASPDEIIAWTAVYPTTNEMTHFAAVLDPTEGKVLWSRRFVDPLEF</sequence>
<dbReference type="EMBL" id="DS027050">
    <property type="protein sequence ID" value="EAW12393.1"/>
    <property type="molecule type" value="Genomic_DNA"/>
</dbReference>
<dbReference type="RefSeq" id="XP_001273819.1">
    <property type="nucleotide sequence ID" value="XM_001273818.1"/>
</dbReference>
<dbReference type="OMA" id="MMHFRTL"/>
<dbReference type="VEuPathDB" id="FungiDB:ACLA_063620"/>